<dbReference type="Gene3D" id="3.20.80.10">
    <property type="entry name" value="Regulatory factor, effector binding domain"/>
    <property type="match status" value="1"/>
</dbReference>
<gene>
    <name evidence="1" type="ORF">MHEC_21690</name>
</gene>
<dbReference type="InterPro" id="IPR006917">
    <property type="entry name" value="SOUL_heme-bd"/>
</dbReference>
<dbReference type="InterPro" id="IPR011256">
    <property type="entry name" value="Reg_factor_effector_dom_sf"/>
</dbReference>
<dbReference type="OrthoDB" id="2156220at2"/>
<dbReference type="AlphaFoldDB" id="A0A2G8BCX0"/>
<dbReference type="SUPFAM" id="SSF55136">
    <property type="entry name" value="Probable bacterial effector-binding domain"/>
    <property type="match status" value="1"/>
</dbReference>
<protein>
    <submittedName>
        <fullName evidence="1">Heme-binding protein</fullName>
    </submittedName>
</protein>
<accession>A0A2G8BCX0</accession>
<dbReference type="EMBL" id="AP024237">
    <property type="protein sequence ID" value="BCO35736.1"/>
    <property type="molecule type" value="Genomic_DNA"/>
</dbReference>
<dbReference type="RefSeq" id="WP_048893174.1">
    <property type="nucleotide sequence ID" value="NZ_AP024237.1"/>
</dbReference>
<organism evidence="1 2">
    <name type="scientific">Mycobacterium heckeshornense</name>
    <dbReference type="NCBI Taxonomy" id="110505"/>
    <lineage>
        <taxon>Bacteria</taxon>
        <taxon>Bacillati</taxon>
        <taxon>Actinomycetota</taxon>
        <taxon>Actinomycetes</taxon>
        <taxon>Mycobacteriales</taxon>
        <taxon>Mycobacteriaceae</taxon>
        <taxon>Mycobacterium</taxon>
    </lineage>
</organism>
<dbReference type="Pfam" id="PF04832">
    <property type="entry name" value="SOUL"/>
    <property type="match status" value="2"/>
</dbReference>
<evidence type="ECO:0000313" key="1">
    <source>
        <dbReference type="EMBL" id="BCO35736.1"/>
    </source>
</evidence>
<dbReference type="Proteomes" id="UP000595446">
    <property type="component" value="Chromosome"/>
</dbReference>
<dbReference type="PANTHER" id="PTHR11220:SF58">
    <property type="entry name" value="SOUL HEME-BINDING FAMILY PROTEIN"/>
    <property type="match status" value="1"/>
</dbReference>
<dbReference type="STRING" id="110505.ACT16_19710"/>
<sequence length="216" mass="23747">MLAKIATATARLVEEAASVIGVRHATEEPHYEVELAFDGVEIRRYGPRIAAETTVVADDEIVARSAGFRRLAGYIFGDNQRKAKIAMTAPVAQQPGVPRDGQKIAMTAPVAQTKAADGRWMIRFFMPAEHSMETLPAPRDPAVTLTMVPAETYAVRRFNGSRSADAVASQTDQLLKTLENTDYQPAGAPVAWFYDPPWTIPVLRRNEVAVPIMNQR</sequence>
<dbReference type="PANTHER" id="PTHR11220">
    <property type="entry name" value="HEME-BINDING PROTEIN-RELATED"/>
    <property type="match status" value="1"/>
</dbReference>
<evidence type="ECO:0000313" key="2">
    <source>
        <dbReference type="Proteomes" id="UP000595446"/>
    </source>
</evidence>
<keyword evidence="2" id="KW-1185">Reference proteome</keyword>
<proteinExistence type="predicted"/>
<name>A0A2G8BCX0_9MYCO</name>
<reference evidence="1 2" key="1">
    <citation type="submission" date="2020-12" db="EMBL/GenBank/DDBJ databases">
        <title>Complete genome sequence of Mycobacterium heckeshornense JCM 15655T, closely related to a pathogenic non-tuberculous mycobacterial species Mycobacterium xenopi.</title>
        <authorList>
            <person name="Yoshida M."/>
            <person name="Fukano H."/>
            <person name="Asakura T."/>
            <person name="Suzuki M."/>
            <person name="Hoshino Y."/>
        </authorList>
    </citation>
    <scope>NUCLEOTIDE SEQUENCE [LARGE SCALE GENOMIC DNA]</scope>
    <source>
        <strain evidence="1 2">JCM 15655</strain>
    </source>
</reference>